<accession>A0ABP9PTZ7</accession>
<evidence type="ECO:0000313" key="4">
    <source>
        <dbReference type="Proteomes" id="UP001428817"/>
    </source>
</evidence>
<organism evidence="3 4">
    <name type="scientific">Pseudonocardia eucalypti</name>
    <dbReference type="NCBI Taxonomy" id="648755"/>
    <lineage>
        <taxon>Bacteria</taxon>
        <taxon>Bacillati</taxon>
        <taxon>Actinomycetota</taxon>
        <taxon>Actinomycetes</taxon>
        <taxon>Pseudonocardiales</taxon>
        <taxon>Pseudonocardiaceae</taxon>
        <taxon>Pseudonocardia</taxon>
    </lineage>
</organism>
<feature type="domain" description="SGNH hydrolase-type esterase" evidence="2">
    <location>
        <begin position="36"/>
        <end position="278"/>
    </location>
</feature>
<reference evidence="4" key="1">
    <citation type="journal article" date="2019" name="Int. J. Syst. Evol. Microbiol.">
        <title>The Global Catalogue of Microorganisms (GCM) 10K type strain sequencing project: providing services to taxonomists for standard genome sequencing and annotation.</title>
        <authorList>
            <consortium name="The Broad Institute Genomics Platform"/>
            <consortium name="The Broad Institute Genome Sequencing Center for Infectious Disease"/>
            <person name="Wu L."/>
            <person name="Ma J."/>
        </authorList>
    </citation>
    <scope>NUCLEOTIDE SEQUENCE [LARGE SCALE GENOMIC DNA]</scope>
    <source>
        <strain evidence="4">JCM 18303</strain>
    </source>
</reference>
<dbReference type="Pfam" id="PF13472">
    <property type="entry name" value="Lipase_GDSL_2"/>
    <property type="match status" value="1"/>
</dbReference>
<keyword evidence="4" id="KW-1185">Reference proteome</keyword>
<dbReference type="SUPFAM" id="SSF52266">
    <property type="entry name" value="SGNH hydrolase"/>
    <property type="match status" value="1"/>
</dbReference>
<sequence length="293" mass="31213">MRRRWWAVGAALALGWCLLAPAGAGATEDLAEEYVALGDSFAAGPLIPPQESLDPCYRSTVDYPHVLAESLRVKTFRDVTCSGATTANVLHTPQRATTPGLPARPPQIEALTGRTTLVTVSIGANDIGLATLALSCFNALPPPAGRSCKATQTEGGVDRGARLVDSVAGRLADTLDAIRDRAPKARVLITSYANYIRPGGCYPAQPVWAQDADYMQGLVNRLGRVTAGVANQHGAEYMDFIRPGRGHDGCQLNDNWANVVVPGTTLGLVPLHPTALGERNFARILEEHLNDEL</sequence>
<protein>
    <submittedName>
        <fullName evidence="3">SGNH/GDSL hydrolase family protein</fullName>
    </submittedName>
</protein>
<dbReference type="Gene3D" id="3.40.50.1110">
    <property type="entry name" value="SGNH hydrolase"/>
    <property type="match status" value="1"/>
</dbReference>
<evidence type="ECO:0000313" key="3">
    <source>
        <dbReference type="EMBL" id="GAA5150212.1"/>
    </source>
</evidence>
<dbReference type="InterPro" id="IPR036514">
    <property type="entry name" value="SGNH_hydro_sf"/>
</dbReference>
<evidence type="ECO:0000256" key="1">
    <source>
        <dbReference type="SAM" id="SignalP"/>
    </source>
</evidence>
<dbReference type="PANTHER" id="PTHR37981:SF1">
    <property type="entry name" value="SGNH HYDROLASE-TYPE ESTERASE DOMAIN-CONTAINING PROTEIN"/>
    <property type="match status" value="1"/>
</dbReference>
<feature type="chain" id="PRO_5046336618" evidence="1">
    <location>
        <begin position="23"/>
        <end position="293"/>
    </location>
</feature>
<proteinExistence type="predicted"/>
<dbReference type="Proteomes" id="UP001428817">
    <property type="component" value="Unassembled WGS sequence"/>
</dbReference>
<evidence type="ECO:0000259" key="2">
    <source>
        <dbReference type="Pfam" id="PF13472"/>
    </source>
</evidence>
<dbReference type="InterPro" id="IPR013830">
    <property type="entry name" value="SGNH_hydro"/>
</dbReference>
<dbReference type="CDD" id="cd01823">
    <property type="entry name" value="SEST_like"/>
    <property type="match status" value="1"/>
</dbReference>
<gene>
    <name evidence="3" type="ORF">GCM10023321_15140</name>
</gene>
<comment type="caution">
    <text evidence="3">The sequence shown here is derived from an EMBL/GenBank/DDBJ whole genome shotgun (WGS) entry which is preliminary data.</text>
</comment>
<dbReference type="GO" id="GO:0016787">
    <property type="term" value="F:hydrolase activity"/>
    <property type="evidence" value="ECO:0007669"/>
    <property type="project" value="UniProtKB-KW"/>
</dbReference>
<dbReference type="InterPro" id="IPR037460">
    <property type="entry name" value="SEST-like"/>
</dbReference>
<keyword evidence="1" id="KW-0732">Signal</keyword>
<feature type="signal peptide" evidence="1">
    <location>
        <begin position="1"/>
        <end position="22"/>
    </location>
</feature>
<dbReference type="PANTHER" id="PTHR37981">
    <property type="entry name" value="LIPASE 2"/>
    <property type="match status" value="1"/>
</dbReference>
<keyword evidence="3" id="KW-0378">Hydrolase</keyword>
<dbReference type="EMBL" id="BAABJP010000007">
    <property type="protein sequence ID" value="GAA5150212.1"/>
    <property type="molecule type" value="Genomic_DNA"/>
</dbReference>
<name>A0ABP9PTZ7_9PSEU</name>